<protein>
    <recommendedName>
        <fullName evidence="4">DUF6779 domain-containing protein</fullName>
    </recommendedName>
</protein>
<evidence type="ECO:0000259" key="4">
    <source>
        <dbReference type="Pfam" id="PF20570"/>
    </source>
</evidence>
<dbReference type="InterPro" id="IPR046706">
    <property type="entry name" value="DUF6779"/>
</dbReference>
<reference evidence="5 6" key="1">
    <citation type="submission" date="2012-05" db="EMBL/GenBank/DDBJ databases">
        <authorList>
            <person name="Weinstock G."/>
            <person name="Sodergren E."/>
            <person name="Lobos E.A."/>
            <person name="Fulton L."/>
            <person name="Fulton R."/>
            <person name="Courtney L."/>
            <person name="Fronick C."/>
            <person name="O'Laughlin M."/>
            <person name="Godfrey J."/>
            <person name="Wilson R.M."/>
            <person name="Miner T."/>
            <person name="Farmer C."/>
            <person name="Delehaunty K."/>
            <person name="Cordes M."/>
            <person name="Minx P."/>
            <person name="Tomlinson C."/>
            <person name="Chen J."/>
            <person name="Wollam A."/>
            <person name="Pepin K.H."/>
            <person name="Bhonagiri V."/>
            <person name="Zhang X."/>
            <person name="Suruliraj S."/>
            <person name="Warren W."/>
            <person name="Mitreva M."/>
            <person name="Mardis E.R."/>
            <person name="Wilson R.K."/>
        </authorList>
    </citation>
    <scope>NUCLEOTIDE SEQUENCE [LARGE SCALE GENOMIC DNA]</scope>
    <source>
        <strain evidence="5 6">F0235</strain>
    </source>
</reference>
<feature type="coiled-coil region" evidence="1">
    <location>
        <begin position="74"/>
        <end position="145"/>
    </location>
</feature>
<feature type="transmembrane region" description="Helical" evidence="3">
    <location>
        <begin position="51"/>
        <end position="71"/>
    </location>
</feature>
<dbReference type="AlphaFoldDB" id="L1M9D0"/>
<keyword evidence="3" id="KW-0812">Transmembrane</keyword>
<keyword evidence="3" id="KW-1133">Transmembrane helix</keyword>
<dbReference type="Proteomes" id="UP000010445">
    <property type="component" value="Unassembled WGS sequence"/>
</dbReference>
<accession>L1M9D0</accession>
<dbReference type="STRING" id="1035195.HMPREF9997_02574"/>
<evidence type="ECO:0000313" key="5">
    <source>
        <dbReference type="EMBL" id="EKX87797.1"/>
    </source>
</evidence>
<name>L1M9D0_9CORY</name>
<feature type="compositionally biased region" description="Low complexity" evidence="2">
    <location>
        <begin position="186"/>
        <end position="203"/>
    </location>
</feature>
<dbReference type="HOGENOM" id="CLU_056332_0_0_11"/>
<feature type="region of interest" description="Disordered" evidence="2">
    <location>
        <begin position="276"/>
        <end position="311"/>
    </location>
</feature>
<keyword evidence="6" id="KW-1185">Reference proteome</keyword>
<feature type="region of interest" description="Disordered" evidence="2">
    <location>
        <begin position="323"/>
        <end position="368"/>
    </location>
</feature>
<feature type="transmembrane region" description="Helical" evidence="3">
    <location>
        <begin position="27"/>
        <end position="45"/>
    </location>
</feature>
<evidence type="ECO:0000256" key="2">
    <source>
        <dbReference type="SAM" id="MobiDB-lite"/>
    </source>
</evidence>
<keyword evidence="1" id="KW-0175">Coiled coil</keyword>
<dbReference type="PATRIC" id="fig|1035195.3.peg.2300"/>
<comment type="caution">
    <text evidence="5">The sequence shown here is derived from an EMBL/GenBank/DDBJ whole genome shotgun (WGS) entry which is preliminary data.</text>
</comment>
<organism evidence="5 6">
    <name type="scientific">Corynebacterium durum F0235</name>
    <dbReference type="NCBI Taxonomy" id="1035195"/>
    <lineage>
        <taxon>Bacteria</taxon>
        <taxon>Bacillati</taxon>
        <taxon>Actinomycetota</taxon>
        <taxon>Actinomycetes</taxon>
        <taxon>Mycobacteriales</taxon>
        <taxon>Corynebacteriaceae</taxon>
        <taxon>Corynebacterium</taxon>
    </lineage>
</organism>
<sequence length="368" mass="41267">MAKLRESLGTLERMSAENKVQQDRSNILQIVLVALAVFASVAMLFTDSTAVMKVAVLAALWAAFFGLLLVSRYRRQYEKQKTLLEEQYDRHEAELELEKAAHREQELRLEQTLRKTLMKEEDNRLDDIRDQLTVVREQLEELNGRSFDYEPTALRASAMRMDDMAELSGPVHGPSEATEDDFSGLSSYGDSSYSDTSYGDTSYGDSYSTSTYDTGYGNDSYSGDDSVTEVEYTEAEYTSTQYATNAFSSSYAASNYSMQGSGGTASSVRSYATTKDSYDDYDDSSDFSYDSDFSSEDYLDEPSPAPEPSKRFDTTAFAAVQWKPANTEPKVEPTPAPMNDSRRGRRRRDENSEAPSVADLLKNFNRNS</sequence>
<dbReference type="Pfam" id="PF20570">
    <property type="entry name" value="DUF6779"/>
    <property type="match status" value="1"/>
</dbReference>
<evidence type="ECO:0000313" key="6">
    <source>
        <dbReference type="Proteomes" id="UP000010445"/>
    </source>
</evidence>
<keyword evidence="3" id="KW-0472">Membrane</keyword>
<gene>
    <name evidence="5" type="ORF">HMPREF9997_02574</name>
</gene>
<feature type="domain" description="DUF6779" evidence="4">
    <location>
        <begin position="52"/>
        <end position="160"/>
    </location>
</feature>
<evidence type="ECO:0000256" key="1">
    <source>
        <dbReference type="SAM" id="Coils"/>
    </source>
</evidence>
<feature type="region of interest" description="Disordered" evidence="2">
    <location>
        <begin position="166"/>
        <end position="203"/>
    </location>
</feature>
<evidence type="ECO:0000256" key="3">
    <source>
        <dbReference type="SAM" id="Phobius"/>
    </source>
</evidence>
<dbReference type="EMBL" id="AMEM01000041">
    <property type="protein sequence ID" value="EKX87797.1"/>
    <property type="molecule type" value="Genomic_DNA"/>
</dbReference>
<proteinExistence type="predicted"/>
<dbReference type="eggNOG" id="ENOG5033Y1Q">
    <property type="taxonomic scope" value="Bacteria"/>
</dbReference>